<feature type="compositionally biased region" description="Polar residues" evidence="5">
    <location>
        <begin position="507"/>
        <end position="523"/>
    </location>
</feature>
<comment type="caution">
    <text evidence="8">The sequence shown here is derived from an EMBL/GenBank/DDBJ whole genome shotgun (WGS) entry which is preliminary data.</text>
</comment>
<dbReference type="Pfam" id="PF00754">
    <property type="entry name" value="F5_F8_type_C"/>
    <property type="match status" value="3"/>
</dbReference>
<dbReference type="Pfam" id="PF00722">
    <property type="entry name" value="Glyco_hydro_16"/>
    <property type="match status" value="1"/>
</dbReference>
<dbReference type="PROSITE" id="PS51762">
    <property type="entry name" value="GH16_2"/>
    <property type="match status" value="1"/>
</dbReference>
<evidence type="ECO:0000256" key="1">
    <source>
        <dbReference type="ARBA" id="ARBA00006865"/>
    </source>
</evidence>
<sequence>MALTSSRALGAPSRSTTSHPVGPDTGHPTGPGVRRVAAVLAAALVLALALLALPGHAAQAASVVLSQGKTTTASSVENVATPASSATDGDLGTRWSSQAADPQWIAVDLGAAKAVTGVHLAWETAYASAYQIQTSDDGSTWTTKATGTASSSTAQDVAVTATARYVRLYATARATQWGVSLWEFQVLGADAAPPAGDTLLSQGKATTASSVENAGTPASAATDGNTGTRWSSAYADPQWLAVDLGSAQPLSRVHLVWETAYATQYQIQTSDNGSTWTTRATGTASSSAPQDVALSVTARYVRLYSTARATQYGVSLWEFQVYGGDGSTTPPTDPPSGDTKLLSYGKPATASTYQDDGQCPGCTPAKAFDADPASRWATNATTGWTDAGWIQVDLAKTAHVSQVVLQWDPAYATGYQVQVSDDAQNWRTIYTTTTGKGLTEKLDVSGDGRYVRLNLTKRSGPYGYSLYTFDVYGTGGDPVAPPTSNVPDPNFTHLAWSDEFDGANGSGPDTSKWTIDSGTGQNGEQEYYTPSGNAKLDGQGHLVIEARKESAGGRDYTSARLNTSNTFMFQYGRVEARIKVPEGQGFWPAFWMMGSNFLTGTPWPQNGEVDIMEVLGKDTTTSYSTLHAPAYNGGGGYGGSYGLPDGSKLSGGFHTWAAEWDKTGIRYYLDDRLVFTADKATVEATRGPWIYDHPFYVILNLAVGGDWPGNVDATTPFPAQMVVDYVRVYR</sequence>
<feature type="domain" description="F5/8 type C" evidence="6">
    <location>
        <begin position="191"/>
        <end position="324"/>
    </location>
</feature>
<evidence type="ECO:0000259" key="6">
    <source>
        <dbReference type="PROSITE" id="PS50022"/>
    </source>
</evidence>
<feature type="compositionally biased region" description="Polar residues" evidence="5">
    <location>
        <begin position="72"/>
        <end position="87"/>
    </location>
</feature>
<evidence type="ECO:0008006" key="10">
    <source>
        <dbReference type="Google" id="ProtNLM"/>
    </source>
</evidence>
<keyword evidence="2" id="KW-0732">Signal</keyword>
<feature type="compositionally biased region" description="Polar residues" evidence="5">
    <location>
        <begin position="1"/>
        <end position="19"/>
    </location>
</feature>
<evidence type="ECO:0000256" key="2">
    <source>
        <dbReference type="ARBA" id="ARBA00022729"/>
    </source>
</evidence>
<dbReference type="SUPFAM" id="SSF49785">
    <property type="entry name" value="Galactose-binding domain-like"/>
    <property type="match status" value="3"/>
</dbReference>
<protein>
    <recommendedName>
        <fullName evidence="10">Glycosyl hydrolase family protein</fullName>
    </recommendedName>
</protein>
<keyword evidence="3" id="KW-0378">Hydrolase</keyword>
<dbReference type="SUPFAM" id="SSF49899">
    <property type="entry name" value="Concanavalin A-like lectins/glucanases"/>
    <property type="match status" value="1"/>
</dbReference>
<organism evidence="8 9">
    <name type="scientific">Luteimicrobium album</name>
    <dbReference type="NCBI Taxonomy" id="1054550"/>
    <lineage>
        <taxon>Bacteria</taxon>
        <taxon>Bacillati</taxon>
        <taxon>Actinomycetota</taxon>
        <taxon>Actinomycetes</taxon>
        <taxon>Micrococcales</taxon>
        <taxon>Luteimicrobium</taxon>
    </lineage>
</organism>
<reference evidence="9" key="1">
    <citation type="journal article" date="2019" name="Int. J. Syst. Evol. Microbiol.">
        <title>The Global Catalogue of Microorganisms (GCM) 10K type strain sequencing project: providing services to taxonomists for standard genome sequencing and annotation.</title>
        <authorList>
            <consortium name="The Broad Institute Genomics Platform"/>
            <consortium name="The Broad Institute Genome Sequencing Center for Infectious Disease"/>
            <person name="Wu L."/>
            <person name="Ma J."/>
        </authorList>
    </citation>
    <scope>NUCLEOTIDE SEQUENCE [LARGE SCALE GENOMIC DNA]</scope>
    <source>
        <strain evidence="9">NBRC 106348</strain>
    </source>
</reference>
<dbReference type="InterPro" id="IPR008979">
    <property type="entry name" value="Galactose-bd-like_sf"/>
</dbReference>
<dbReference type="InterPro" id="IPR050546">
    <property type="entry name" value="Glycosyl_Hydrlase_16"/>
</dbReference>
<evidence type="ECO:0000256" key="3">
    <source>
        <dbReference type="ARBA" id="ARBA00022801"/>
    </source>
</evidence>
<dbReference type="CDD" id="cd08023">
    <property type="entry name" value="GH16_laminarinase_like"/>
    <property type="match status" value="1"/>
</dbReference>
<dbReference type="Gene3D" id="2.60.120.200">
    <property type="match status" value="1"/>
</dbReference>
<feature type="region of interest" description="Disordered" evidence="5">
    <location>
        <begin position="498"/>
        <end position="523"/>
    </location>
</feature>
<accession>A0ABQ6I5Z8</accession>
<dbReference type="InterPro" id="IPR000757">
    <property type="entry name" value="Beta-glucanase-like"/>
</dbReference>
<evidence type="ECO:0000259" key="7">
    <source>
        <dbReference type="PROSITE" id="PS51762"/>
    </source>
</evidence>
<dbReference type="InterPro" id="IPR013320">
    <property type="entry name" value="ConA-like_dom_sf"/>
</dbReference>
<feature type="region of interest" description="Disordered" evidence="5">
    <location>
        <begin position="198"/>
        <end position="226"/>
    </location>
</feature>
<dbReference type="PANTHER" id="PTHR10963:SF55">
    <property type="entry name" value="GLYCOSIDE HYDROLASE FAMILY 16 PROTEIN"/>
    <property type="match status" value="1"/>
</dbReference>
<feature type="region of interest" description="Disordered" evidence="5">
    <location>
        <begin position="1"/>
        <end position="30"/>
    </location>
</feature>
<evidence type="ECO:0000256" key="4">
    <source>
        <dbReference type="ARBA" id="ARBA00023295"/>
    </source>
</evidence>
<feature type="compositionally biased region" description="Polar residues" evidence="5">
    <location>
        <begin position="199"/>
        <end position="213"/>
    </location>
</feature>
<comment type="similarity">
    <text evidence="1">Belongs to the glycosyl hydrolase 16 family.</text>
</comment>
<keyword evidence="4" id="KW-0326">Glycosidase</keyword>
<feature type="region of interest" description="Disordered" evidence="5">
    <location>
        <begin position="72"/>
        <end position="93"/>
    </location>
</feature>
<gene>
    <name evidence="8" type="ORF">GCM10025864_33960</name>
</gene>
<proteinExistence type="inferred from homology"/>
<evidence type="ECO:0000313" key="9">
    <source>
        <dbReference type="Proteomes" id="UP001157091"/>
    </source>
</evidence>
<dbReference type="Gene3D" id="2.60.120.260">
    <property type="entry name" value="Galactose-binding domain-like"/>
    <property type="match status" value="3"/>
</dbReference>
<dbReference type="SMART" id="SM00231">
    <property type="entry name" value="FA58C"/>
    <property type="match status" value="2"/>
</dbReference>
<feature type="domain" description="GH16" evidence="7">
    <location>
        <begin position="481"/>
        <end position="730"/>
    </location>
</feature>
<name>A0ABQ6I5Z8_9MICO</name>
<evidence type="ECO:0000313" key="8">
    <source>
        <dbReference type="EMBL" id="GMA25637.1"/>
    </source>
</evidence>
<dbReference type="PROSITE" id="PS50022">
    <property type="entry name" value="FA58C_3"/>
    <property type="match status" value="3"/>
</dbReference>
<evidence type="ECO:0000256" key="5">
    <source>
        <dbReference type="SAM" id="MobiDB-lite"/>
    </source>
</evidence>
<feature type="domain" description="F5/8 type C" evidence="6">
    <location>
        <begin position="327"/>
        <end position="474"/>
    </location>
</feature>
<dbReference type="RefSeq" id="WP_284294175.1">
    <property type="nucleotide sequence ID" value="NZ_BSUK01000001.1"/>
</dbReference>
<dbReference type="PANTHER" id="PTHR10963">
    <property type="entry name" value="GLYCOSYL HYDROLASE-RELATED"/>
    <property type="match status" value="1"/>
</dbReference>
<dbReference type="InterPro" id="IPR000421">
    <property type="entry name" value="FA58C"/>
</dbReference>
<keyword evidence="9" id="KW-1185">Reference proteome</keyword>
<dbReference type="InterPro" id="IPR008263">
    <property type="entry name" value="GH16_AS"/>
</dbReference>
<dbReference type="Proteomes" id="UP001157091">
    <property type="component" value="Unassembled WGS sequence"/>
</dbReference>
<dbReference type="EMBL" id="BSUK01000001">
    <property type="protein sequence ID" value="GMA25637.1"/>
    <property type="molecule type" value="Genomic_DNA"/>
</dbReference>
<dbReference type="PROSITE" id="PS01034">
    <property type="entry name" value="GH16_1"/>
    <property type="match status" value="1"/>
</dbReference>
<feature type="domain" description="F5/8 type C" evidence="6">
    <location>
        <begin position="51"/>
        <end position="189"/>
    </location>
</feature>